<reference evidence="1" key="1">
    <citation type="submission" date="2022-12" db="EMBL/GenBank/DDBJ databases">
        <title>Genome Sequence of Lasiodiplodia mahajangana.</title>
        <authorList>
            <person name="Buettner E."/>
        </authorList>
    </citation>
    <scope>NUCLEOTIDE SEQUENCE</scope>
    <source>
        <strain evidence="1">VT137</strain>
    </source>
</reference>
<organism evidence="1 2">
    <name type="scientific">Lasiodiplodia mahajangana</name>
    <dbReference type="NCBI Taxonomy" id="1108764"/>
    <lineage>
        <taxon>Eukaryota</taxon>
        <taxon>Fungi</taxon>
        <taxon>Dikarya</taxon>
        <taxon>Ascomycota</taxon>
        <taxon>Pezizomycotina</taxon>
        <taxon>Dothideomycetes</taxon>
        <taxon>Dothideomycetes incertae sedis</taxon>
        <taxon>Botryosphaeriales</taxon>
        <taxon>Botryosphaeriaceae</taxon>
        <taxon>Lasiodiplodia</taxon>
    </lineage>
</organism>
<keyword evidence="2" id="KW-1185">Reference proteome</keyword>
<proteinExistence type="predicted"/>
<sequence>MLSPSRNLDSPSSNRYLFRNRKISRLKRGLSTSNGSRPQLSTPDRQSGSTIPADSTTAASATRSTNKITRTGTQPEVDIRCSHCKRGAQAATNYQRQNCLDVLVCPRCATNAATIYHEPTFRPISRENESIPTVSNKRRRSSLDIAPESKRARLDSGRKPQFSQRLCCFVCSGQLLSLWYHCKDCNFKEVNLCPNCQHMHPSRHTLRAINDNAEDSVLANTEDRDSIITQDNQVEENENEVGSVTAANNSVNSSINDEPAEDNEDSEGVDDENDDKLDDQGNGDYENEPSRGKPKRDSVHHRSTQKRQRRRHHFSRSNSNNDQIPSHVTITFPTETYANLVKFLVVAGDQSSMPLTTLLQGSNRPYVNREINQSQHIKDLLKCNVNEFLGDRTEKQEIGRRQWRQWLPEEQQRLRDLKSQDPPLTDQQIASALNRSESAISQQWRKQNLDL</sequence>
<evidence type="ECO:0000313" key="2">
    <source>
        <dbReference type="Proteomes" id="UP001153332"/>
    </source>
</evidence>
<protein>
    <submittedName>
        <fullName evidence="1">Uncharacterized protein</fullName>
    </submittedName>
</protein>
<name>A0ACC2JEZ4_9PEZI</name>
<comment type="caution">
    <text evidence="1">The sequence shown here is derived from an EMBL/GenBank/DDBJ whole genome shotgun (WGS) entry which is preliminary data.</text>
</comment>
<dbReference type="Proteomes" id="UP001153332">
    <property type="component" value="Unassembled WGS sequence"/>
</dbReference>
<dbReference type="EMBL" id="JAPUUL010002059">
    <property type="protein sequence ID" value="KAJ8126034.1"/>
    <property type="molecule type" value="Genomic_DNA"/>
</dbReference>
<gene>
    <name evidence="1" type="ORF">O1611_g7606</name>
</gene>
<evidence type="ECO:0000313" key="1">
    <source>
        <dbReference type="EMBL" id="KAJ8126034.1"/>
    </source>
</evidence>
<accession>A0ACC2JEZ4</accession>